<evidence type="ECO:0000259" key="1">
    <source>
        <dbReference type="Pfam" id="PF19328"/>
    </source>
</evidence>
<reference evidence="2 3" key="1">
    <citation type="submission" date="2017-10" db="EMBL/GenBank/DDBJ databases">
        <title>Bacillus sp. nov., a halophilic bacterium isolated from a Keqin Lake.</title>
        <authorList>
            <person name="Wang H."/>
        </authorList>
    </citation>
    <scope>NUCLEOTIDE SEQUENCE [LARGE SCALE GENOMIC DNA]</scope>
    <source>
        <strain evidence="2 3">KQ-12</strain>
    </source>
</reference>
<dbReference type="RefSeq" id="WP_110610230.1">
    <property type="nucleotide sequence ID" value="NZ_PDOD01000003.1"/>
</dbReference>
<dbReference type="CDD" id="cd24146">
    <property type="entry name" value="nat-AmDH_N_like"/>
    <property type="match status" value="1"/>
</dbReference>
<comment type="caution">
    <text evidence="2">The sequence shown here is derived from an EMBL/GenBank/DDBJ whole genome shotgun (WGS) entry which is preliminary data.</text>
</comment>
<feature type="domain" description="2,4-diaminopentanoate dehydrogenase C-terminal" evidence="1">
    <location>
        <begin position="146"/>
        <end position="335"/>
    </location>
</feature>
<proteinExistence type="predicted"/>
<dbReference type="Proteomes" id="UP000248214">
    <property type="component" value="Unassembled WGS sequence"/>
</dbReference>
<organism evidence="2 3">
    <name type="scientific">Salipaludibacillus keqinensis</name>
    <dbReference type="NCBI Taxonomy" id="2045207"/>
    <lineage>
        <taxon>Bacteria</taxon>
        <taxon>Bacillati</taxon>
        <taxon>Bacillota</taxon>
        <taxon>Bacilli</taxon>
        <taxon>Bacillales</taxon>
        <taxon>Bacillaceae</taxon>
    </lineage>
</organism>
<name>A0A323TC17_9BACI</name>
<evidence type="ECO:0000313" key="3">
    <source>
        <dbReference type="Proteomes" id="UP000248214"/>
    </source>
</evidence>
<protein>
    <recommendedName>
        <fullName evidence="1">2,4-diaminopentanoate dehydrogenase C-terminal domain-containing protein</fullName>
    </recommendedName>
</protein>
<keyword evidence="3" id="KW-1185">Reference proteome</keyword>
<dbReference type="SUPFAM" id="SSF51735">
    <property type="entry name" value="NAD(P)-binding Rossmann-fold domains"/>
    <property type="match status" value="1"/>
</dbReference>
<dbReference type="AlphaFoldDB" id="A0A323TC17"/>
<dbReference type="EMBL" id="PDOD01000003">
    <property type="protein sequence ID" value="PYZ92681.1"/>
    <property type="molecule type" value="Genomic_DNA"/>
</dbReference>
<accession>A0A323TC17</accession>
<evidence type="ECO:0000313" key="2">
    <source>
        <dbReference type="EMBL" id="PYZ92681.1"/>
    </source>
</evidence>
<dbReference type="OrthoDB" id="9767616at2"/>
<gene>
    <name evidence="2" type="ORF">CR194_13550</name>
</gene>
<dbReference type="InterPro" id="IPR036291">
    <property type="entry name" value="NAD(P)-bd_dom_sf"/>
</dbReference>
<dbReference type="InterPro" id="IPR045760">
    <property type="entry name" value="DAP_DH_C"/>
</dbReference>
<dbReference type="Pfam" id="PF19328">
    <property type="entry name" value="DAP_DH_C"/>
    <property type="match status" value="1"/>
</dbReference>
<sequence length="351" mass="37808">MKSVNEVRVLQFGLGPIGLEVVKKMKEIHQLNVIGGVDIDPDKVEKDLGELIGSGNMGEEVVSSLNDLPTSAKEEGNKVAIHCTGSNLEKMWPQIKELLDHGFSVVSTCEELSYPWHRYPELSKEIDAYAKEKGLAVLGTGVNPGFIMDTMTLCLTAVTNSVSDIKVQRNVDVSKRRVPLQKKVGVGMTTAEFEVLASKNQIGHVGLEESARLIAYGLEIELDKVTNNIKPTIAVEDLHLALGDFKKGDVSGQHQIVKGHATDGRTITLELIMSAGVTQEDRIILEGEEKLELVIPGGIFGDTATAAMAINMAKLVGKNHIEGLVTMADIPLPRNPFAPAGARTESAATIS</sequence>
<dbReference type="Gene3D" id="3.40.50.720">
    <property type="entry name" value="NAD(P)-binding Rossmann-like Domain"/>
    <property type="match status" value="1"/>
</dbReference>